<evidence type="ECO:0000313" key="1">
    <source>
        <dbReference type="EMBL" id="KAK5974979.1"/>
    </source>
</evidence>
<dbReference type="Proteomes" id="UP001331761">
    <property type="component" value="Unassembled WGS sequence"/>
</dbReference>
<comment type="caution">
    <text evidence="1">The sequence shown here is derived from an EMBL/GenBank/DDBJ whole genome shotgun (WGS) entry which is preliminary data.</text>
</comment>
<dbReference type="PANTHER" id="PTHR47324">
    <property type="entry name" value="PROTEIN IRG-7-RELATED"/>
    <property type="match status" value="1"/>
</dbReference>
<reference evidence="1 2" key="1">
    <citation type="submission" date="2019-10" db="EMBL/GenBank/DDBJ databases">
        <title>Assembly and Annotation for the nematode Trichostrongylus colubriformis.</title>
        <authorList>
            <person name="Martin J."/>
        </authorList>
    </citation>
    <scope>NUCLEOTIDE SEQUENCE [LARGE SCALE GENOMIC DNA]</scope>
    <source>
        <strain evidence="1">G859</strain>
        <tissue evidence="1">Whole worm</tissue>
    </source>
</reference>
<dbReference type="PANTHER" id="PTHR47324:SF1">
    <property type="entry name" value="EGF-LIKE DOMAIN-CONTAINING PROTEIN-RELATED"/>
    <property type="match status" value="1"/>
</dbReference>
<dbReference type="AlphaFoldDB" id="A0AAN8FEX2"/>
<organism evidence="1 2">
    <name type="scientific">Trichostrongylus colubriformis</name>
    <name type="common">Black scour worm</name>
    <dbReference type="NCBI Taxonomy" id="6319"/>
    <lineage>
        <taxon>Eukaryota</taxon>
        <taxon>Metazoa</taxon>
        <taxon>Ecdysozoa</taxon>
        <taxon>Nematoda</taxon>
        <taxon>Chromadorea</taxon>
        <taxon>Rhabditida</taxon>
        <taxon>Rhabditina</taxon>
        <taxon>Rhabditomorpha</taxon>
        <taxon>Strongyloidea</taxon>
        <taxon>Trichostrongylidae</taxon>
        <taxon>Trichostrongylus</taxon>
    </lineage>
</organism>
<dbReference type="InterPro" id="IPR053295">
    <property type="entry name" value="Innate_immunity_reg"/>
</dbReference>
<gene>
    <name evidence="1" type="ORF">GCK32_017178</name>
</gene>
<proteinExistence type="predicted"/>
<feature type="non-terminal residue" evidence="1">
    <location>
        <position position="156"/>
    </location>
</feature>
<dbReference type="EMBL" id="WIXE01013575">
    <property type="protein sequence ID" value="KAK5974979.1"/>
    <property type="molecule type" value="Genomic_DNA"/>
</dbReference>
<evidence type="ECO:0000313" key="2">
    <source>
        <dbReference type="Proteomes" id="UP001331761"/>
    </source>
</evidence>
<accession>A0AAN8FEX2</accession>
<sequence length="156" mass="17292">MAVSSSRDPHQVIDTLNRLAQQVPTDTGCRVQLWRGFGQLLRWGIPAGSYVEIFQTSPEENGNLDYVGNLYDNLRALFLKMNGFVSFTPAFKPNGFACNATQLDYATLEMMVGGSAGTVYPIQPATTADMTKVIPLQYQSAVVYGQYSYKCTEPMR</sequence>
<protein>
    <submittedName>
        <fullName evidence="1">Uncharacterized protein</fullName>
    </submittedName>
</protein>
<keyword evidence="2" id="KW-1185">Reference proteome</keyword>
<name>A0AAN8FEX2_TRICO</name>